<evidence type="ECO:0008006" key="4">
    <source>
        <dbReference type="Google" id="ProtNLM"/>
    </source>
</evidence>
<feature type="region of interest" description="Disordered" evidence="1">
    <location>
        <begin position="804"/>
        <end position="834"/>
    </location>
</feature>
<protein>
    <recommendedName>
        <fullName evidence="4">Protein EMBRYONIC FLOWER 1</fullName>
    </recommendedName>
</protein>
<comment type="caution">
    <text evidence="2">The sequence shown here is derived from an EMBL/GenBank/DDBJ whole genome shotgun (WGS) entry which is preliminary data.</text>
</comment>
<organism evidence="2 3">
    <name type="scientific">Ficus carica</name>
    <name type="common">Common fig</name>
    <dbReference type="NCBI Taxonomy" id="3494"/>
    <lineage>
        <taxon>Eukaryota</taxon>
        <taxon>Viridiplantae</taxon>
        <taxon>Streptophyta</taxon>
        <taxon>Embryophyta</taxon>
        <taxon>Tracheophyta</taxon>
        <taxon>Spermatophyta</taxon>
        <taxon>Magnoliopsida</taxon>
        <taxon>eudicotyledons</taxon>
        <taxon>Gunneridae</taxon>
        <taxon>Pentapetalae</taxon>
        <taxon>rosids</taxon>
        <taxon>fabids</taxon>
        <taxon>Rosales</taxon>
        <taxon>Moraceae</taxon>
        <taxon>Ficeae</taxon>
        <taxon>Ficus</taxon>
    </lineage>
</organism>
<feature type="compositionally biased region" description="Basic residues" evidence="1">
    <location>
        <begin position="563"/>
        <end position="574"/>
    </location>
</feature>
<gene>
    <name evidence="2" type="ORF">TIFTF001_009170</name>
</gene>
<name>A0AA88D3E2_FICCA</name>
<evidence type="ECO:0000313" key="2">
    <source>
        <dbReference type="EMBL" id="GMN39942.1"/>
    </source>
</evidence>
<dbReference type="InterPro" id="IPR034583">
    <property type="entry name" value="EMF1"/>
</dbReference>
<feature type="region of interest" description="Disordered" evidence="1">
    <location>
        <begin position="490"/>
        <end position="510"/>
    </location>
</feature>
<dbReference type="EMBL" id="BTGU01000010">
    <property type="protein sequence ID" value="GMN39942.1"/>
    <property type="molecule type" value="Genomic_DNA"/>
</dbReference>
<dbReference type="GO" id="GO:0048367">
    <property type="term" value="P:shoot system development"/>
    <property type="evidence" value="ECO:0007669"/>
    <property type="project" value="InterPro"/>
</dbReference>
<dbReference type="GO" id="GO:0009910">
    <property type="term" value="P:negative regulation of flower development"/>
    <property type="evidence" value="ECO:0007669"/>
    <property type="project" value="InterPro"/>
</dbReference>
<dbReference type="GO" id="GO:0045892">
    <property type="term" value="P:negative regulation of DNA-templated transcription"/>
    <property type="evidence" value="ECO:0007669"/>
    <property type="project" value="InterPro"/>
</dbReference>
<reference evidence="2" key="1">
    <citation type="submission" date="2023-07" db="EMBL/GenBank/DDBJ databases">
        <title>draft genome sequence of fig (Ficus carica).</title>
        <authorList>
            <person name="Takahashi T."/>
            <person name="Nishimura K."/>
        </authorList>
    </citation>
    <scope>NUCLEOTIDE SEQUENCE</scope>
</reference>
<evidence type="ECO:0000313" key="3">
    <source>
        <dbReference type="Proteomes" id="UP001187192"/>
    </source>
</evidence>
<keyword evidence="3" id="KW-1185">Reference proteome</keyword>
<sequence length="1302" mass="142925">MKKAGIMMKENNEKGNSVTASKNVGSFVKIDSISIDLEDVNGKSCVEKCGHFSIRGYVSGIRTKNWKLCWPFALGDEDITSEKQKSLLPPLDAPKFRWWACQSCMQKFSSTGTAKDYGTGFNSCIASNSGGICSHMPSLCDSPTPVPDVQQTPKPNEVEKRQSYVYTSTDANRNTHQPSLCSDKKEMLATEAHTTTIGHGHRSDKDESHEISRLVIVPAEINSNVLQEKTKQYTEAPKLEGSKPVDLCKNSRGKHELTDVQPGTNMGTCKSSNKIFRSDKKPNAVDEQHKELKIASGASVLACLNEEASNVVKGQTNGYGSQALDECDNASSKSVEILAGDNLQEQNQLLSSGSQRRKTRKVRLLTELLFENGDAKTNRVSVENSPPNATINEAAAGVRVIHVPKDQVSLPENCGQDLGDSKKRKLPQDEEGKSPEMSSLNNGIKKFYSFKGSEEAVNAVAVSELEQNASAGLHLPNGTKSCVSKHGNGHIPITGKKRNRKNQATDAPSSLVPIGESLPNQILDQVRLLSKGNGNDGSSFTVIKDASTSRGLDKIPLAVARKEKKSGPFKKKSKMAQVDDGQTPQLPWNSCFIKKDATTRNGEIVQTGPPKVSFPPAEDALVDTGLHLSLGSYVPTNKFGINEISRKNVDTSYISAPGIPSKSSSFTCYKKQVHGELNRTLDTNNVPVLSGKQTNNSQVQEGCYPQVKQMDISGPSNCERAIKVKEHSAVTRKHPDKLAANVSDPGPCDDIPMEIVELMARNQYERRLENAENNKRLLKMAHEGRSNQMMDYDRVNSSGELRIIEETSQRRNPRARNGRNDISPARKNVQSTKQKSVDYISNINGDHYNINHFGQKKSLSGVQFPAVGPSRCSCAQNCNWNGEMVDRGFLNAGMQMGSCDDCPIVSRPREEAAPVWSSTIPLQMPARYNVPQKMASQPPNLDLLSKHDLRLLNLNMSGLEKHNQNSGSETFSRRNAEYPFANKHNGIEPQQNLMGSMDLYSNETIPAMHLLSLMDAGMQSGPAFNTGGNSKFLKRVCPLDHNSKEYPQLDFGHYGKPSDTMKRPLGVYSKPNDTMKHPAGVYGKERLSEKTLDIFPLNPMVGPSASSFHHDKGLERANDFMGSVSLSSRRKEKGQSSSLPAQNRGLRPLNSMFVSGGLGTNHNAIPVHGLQKGSLGVSSSMVRPLQHHVTEDSTELKLETPHSNGTFWPPRISSKTSICSINRNPADFSMPEAGNEYMIRGEDLKFGKLRKRPGLLGADQRKRQKNQVTSYDPRLLLLLLLQNHSPAGPRVDEDGQALVNMP</sequence>
<dbReference type="Proteomes" id="UP001187192">
    <property type="component" value="Unassembled WGS sequence"/>
</dbReference>
<feature type="region of interest" description="Disordered" evidence="1">
    <location>
        <begin position="408"/>
        <end position="441"/>
    </location>
</feature>
<dbReference type="PANTHER" id="PTHR35504">
    <property type="entry name" value="PROTEIN EMBRYONIC FLOWER 1"/>
    <property type="match status" value="1"/>
</dbReference>
<dbReference type="PANTHER" id="PTHR35504:SF1">
    <property type="entry name" value="PROTEIN EMBRYONIC FLOWER 1"/>
    <property type="match status" value="1"/>
</dbReference>
<feature type="region of interest" description="Disordered" evidence="1">
    <location>
        <begin position="563"/>
        <end position="582"/>
    </location>
</feature>
<feature type="region of interest" description="Disordered" evidence="1">
    <location>
        <begin position="1124"/>
        <end position="1148"/>
    </location>
</feature>
<proteinExistence type="predicted"/>
<evidence type="ECO:0000256" key="1">
    <source>
        <dbReference type="SAM" id="MobiDB-lite"/>
    </source>
</evidence>
<accession>A0AA88D3E2</accession>